<name>A0A9W6GMW7_9FUSO</name>
<reference evidence="1" key="1">
    <citation type="submission" date="2022-12" db="EMBL/GenBank/DDBJ databases">
        <title>Reference genome sequencing for broad-spectrum identification of bacterial and archaeal isolates by mass spectrometry.</title>
        <authorList>
            <person name="Sekiguchi Y."/>
            <person name="Tourlousse D.M."/>
        </authorList>
    </citation>
    <scope>NUCLEOTIDE SEQUENCE</scope>
    <source>
        <strain evidence="1">10succ1</strain>
    </source>
</reference>
<comment type="caution">
    <text evidence="1">The sequence shown here is derived from an EMBL/GenBank/DDBJ whole genome shotgun (WGS) entry which is preliminary data.</text>
</comment>
<protein>
    <submittedName>
        <fullName evidence="1">Uncharacterized protein</fullName>
    </submittedName>
</protein>
<dbReference type="EMBL" id="BSDY01000018">
    <property type="protein sequence ID" value="GLI57433.1"/>
    <property type="molecule type" value="Genomic_DNA"/>
</dbReference>
<evidence type="ECO:0000313" key="1">
    <source>
        <dbReference type="EMBL" id="GLI57433.1"/>
    </source>
</evidence>
<evidence type="ECO:0000313" key="2">
    <source>
        <dbReference type="Proteomes" id="UP001144471"/>
    </source>
</evidence>
<sequence>MKKIIVLFLCMYTLTFSIVDFPNLRWNDKVFDIMFSYPGVHEEKSFQEGVEVYVLDNPKDSVASYNFHLIDGSLYKIEIIFDNEKIDTTSKIRDIYDTLVSKMGEPLYAEPIKRDLVTTKLTGNSQVFRPDRETMVFFKGVDTLDEDGNMIDSKLIIEYRNIANLNIP</sequence>
<accession>A0A9W6GMW7</accession>
<proteinExistence type="predicted"/>
<dbReference type="AlphaFoldDB" id="A0A9W6GMW7"/>
<organism evidence="1 2">
    <name type="scientific">Propionigenium maris DSM 9537</name>
    <dbReference type="NCBI Taxonomy" id="1123000"/>
    <lineage>
        <taxon>Bacteria</taxon>
        <taxon>Fusobacteriati</taxon>
        <taxon>Fusobacteriota</taxon>
        <taxon>Fusobacteriia</taxon>
        <taxon>Fusobacteriales</taxon>
        <taxon>Fusobacteriaceae</taxon>
        <taxon>Propionigenium</taxon>
    </lineage>
</organism>
<dbReference type="Proteomes" id="UP001144471">
    <property type="component" value="Unassembled WGS sequence"/>
</dbReference>
<keyword evidence="2" id="KW-1185">Reference proteome</keyword>
<dbReference type="RefSeq" id="WP_281837050.1">
    <property type="nucleotide sequence ID" value="NZ_BSDY01000018.1"/>
</dbReference>
<gene>
    <name evidence="1" type="ORF">PM10SUCC1_29470</name>
</gene>